<evidence type="ECO:0000313" key="8">
    <source>
        <dbReference type="Proteomes" id="UP000000437"/>
    </source>
</evidence>
<dbReference type="AlphaFoldDB" id="A0A8M3ANC7"/>
<dbReference type="SMART" id="SM00409">
    <property type="entry name" value="IG"/>
    <property type="match status" value="2"/>
</dbReference>
<reference evidence="9" key="1">
    <citation type="submission" date="2025-08" db="UniProtKB">
        <authorList>
            <consortium name="RefSeq"/>
        </authorList>
    </citation>
    <scope>IDENTIFICATION</scope>
    <source>
        <strain evidence="9">Tuebingen</strain>
        <tissue evidence="9">Fibroblasts and whole tissue</tissue>
    </source>
</reference>
<keyword evidence="5" id="KW-1133">Transmembrane helix</keyword>
<dbReference type="Gene3D" id="2.60.40.10">
    <property type="entry name" value="Immunoglobulins"/>
    <property type="match status" value="2"/>
</dbReference>
<evidence type="ECO:0000313" key="10">
    <source>
        <dbReference type="ZFIN" id="ZDB-GENE-131127-395"/>
    </source>
</evidence>
<dbReference type="InterPro" id="IPR003599">
    <property type="entry name" value="Ig_sub"/>
</dbReference>
<dbReference type="KEGG" id="dre:101884935"/>
<keyword evidence="6" id="KW-0732">Signal</keyword>
<dbReference type="RefSeq" id="XP_009295478.1">
    <property type="nucleotide sequence ID" value="XM_009297203.4"/>
</dbReference>
<evidence type="ECO:0000256" key="6">
    <source>
        <dbReference type="SAM" id="SignalP"/>
    </source>
</evidence>
<dbReference type="PANTHER" id="PTHR11860:SF87">
    <property type="entry name" value="CMRF35-LIKE MOLECULE 8"/>
    <property type="match status" value="1"/>
</dbReference>
<evidence type="ECO:0000256" key="3">
    <source>
        <dbReference type="ARBA" id="ARBA00023136"/>
    </source>
</evidence>
<feature type="signal peptide" evidence="6">
    <location>
        <begin position="1"/>
        <end position="18"/>
    </location>
</feature>
<keyword evidence="3 5" id="KW-0472">Membrane</keyword>
<dbReference type="AGR" id="ZFIN:ZDB-GENE-131127-395"/>
<gene>
    <name evidence="9 10" type="primary">si:ch1073-59l16.1</name>
</gene>
<dbReference type="InterPro" id="IPR050671">
    <property type="entry name" value="CD300_family_receptors"/>
</dbReference>
<dbReference type="OrthoDB" id="8920197at2759"/>
<dbReference type="GeneID" id="101884935"/>
<dbReference type="InterPro" id="IPR036179">
    <property type="entry name" value="Ig-like_dom_sf"/>
</dbReference>
<evidence type="ECO:0000256" key="1">
    <source>
        <dbReference type="ARBA" id="ARBA00004370"/>
    </source>
</evidence>
<organism evidence="8 9">
    <name type="scientific">Danio rerio</name>
    <name type="common">Zebrafish</name>
    <name type="synonym">Brachydanio rerio</name>
    <dbReference type="NCBI Taxonomy" id="7955"/>
    <lineage>
        <taxon>Eukaryota</taxon>
        <taxon>Metazoa</taxon>
        <taxon>Chordata</taxon>
        <taxon>Craniata</taxon>
        <taxon>Vertebrata</taxon>
        <taxon>Euteleostomi</taxon>
        <taxon>Actinopterygii</taxon>
        <taxon>Neopterygii</taxon>
        <taxon>Teleostei</taxon>
        <taxon>Ostariophysi</taxon>
        <taxon>Cypriniformes</taxon>
        <taxon>Danionidae</taxon>
        <taxon>Danioninae</taxon>
        <taxon>Danio</taxon>
    </lineage>
</organism>
<evidence type="ECO:0000256" key="2">
    <source>
        <dbReference type="ARBA" id="ARBA00022692"/>
    </source>
</evidence>
<feature type="chain" id="PRO_5035427620" evidence="6">
    <location>
        <begin position="19"/>
        <end position="331"/>
    </location>
</feature>
<dbReference type="SUPFAM" id="SSF48726">
    <property type="entry name" value="Immunoglobulin"/>
    <property type="match status" value="2"/>
</dbReference>
<dbReference type="GO" id="GO:0016020">
    <property type="term" value="C:membrane"/>
    <property type="evidence" value="ECO:0007669"/>
    <property type="project" value="UniProtKB-SubCell"/>
</dbReference>
<protein>
    <submittedName>
        <fullName evidence="9">Uncharacterized protein si:ch1073-59l16.1 isoform X1</fullName>
    </submittedName>
</protein>
<accession>A0A8M3ANC7</accession>
<dbReference type="InterPro" id="IPR013783">
    <property type="entry name" value="Ig-like_fold"/>
</dbReference>
<name>A0A8M3ANC7_DANRE</name>
<keyword evidence="2 5" id="KW-0812">Transmembrane</keyword>
<evidence type="ECO:0000313" key="9">
    <source>
        <dbReference type="RefSeq" id="XP_009295478.1"/>
    </source>
</evidence>
<dbReference type="PANTHER" id="PTHR11860">
    <property type="entry name" value="POLYMERIC-IMMUNOGLOBULIN RECEPTOR"/>
    <property type="match status" value="1"/>
</dbReference>
<comment type="subcellular location">
    <subcellularLocation>
        <location evidence="1">Membrane</location>
    </subcellularLocation>
</comment>
<feature type="region of interest" description="Disordered" evidence="4">
    <location>
        <begin position="305"/>
        <end position="331"/>
    </location>
</feature>
<proteinExistence type="predicted"/>
<feature type="transmembrane region" description="Helical" evidence="5">
    <location>
        <begin position="233"/>
        <end position="257"/>
    </location>
</feature>
<dbReference type="Proteomes" id="UP000000437">
    <property type="component" value="Chromosome 24"/>
</dbReference>
<keyword evidence="8" id="KW-1185">Reference proteome</keyword>
<dbReference type="ZFIN" id="ZDB-GENE-131127-395">
    <property type="gene designation" value="si:ch1073-59l16.1"/>
</dbReference>
<sequence>MEPQRLLFILSCLKLSGGQDMISVSRASVQRGQSIIIPCLYDQRYELSHKYLSSGYLAALSRYVEFSDQRYQHETVFISDDRSGHVFTVRLDDVQRSRLYWCGVQIPGALDPHARFYLEVTAGPPGLSVIGQHVSGSEQGSVSISCVYRGESAVRWCKLGGVCITAVSAVLDGASVEIRGGAGLVTVVMSGLRMENSGWYCCSTPELQMPVYISVEQRMENQNSTAGPHSRTLPLLLLCVVLETLLMLTIYCTHTLIRRCKHRLFRCDSPADDGQYVTMHSTHTQPAPLGSAAAEEDYETMAELNTHTQQCRQKDDDDDDDVSSTETLPVL</sequence>
<evidence type="ECO:0000256" key="4">
    <source>
        <dbReference type="SAM" id="MobiDB-lite"/>
    </source>
</evidence>
<feature type="domain" description="Immunoglobulin" evidence="7">
    <location>
        <begin position="24"/>
        <end position="121"/>
    </location>
</feature>
<evidence type="ECO:0000259" key="7">
    <source>
        <dbReference type="SMART" id="SM00409"/>
    </source>
</evidence>
<evidence type="ECO:0000256" key="5">
    <source>
        <dbReference type="SAM" id="Phobius"/>
    </source>
</evidence>
<feature type="domain" description="Immunoglobulin" evidence="7">
    <location>
        <begin position="131"/>
        <end position="216"/>
    </location>
</feature>